<dbReference type="InterPro" id="IPR051925">
    <property type="entry name" value="RNA-binding_domain"/>
</dbReference>
<accession>A0A254NH82</accession>
<comment type="caution">
    <text evidence="5">The sequence shown here is derived from an EMBL/GenBank/DDBJ whole genome shotgun (WGS) entry which is preliminary data.</text>
</comment>
<organism evidence="5 6">
    <name type="scientific">Roseateles puraquae</name>
    <dbReference type="NCBI Taxonomy" id="431059"/>
    <lineage>
        <taxon>Bacteria</taxon>
        <taxon>Pseudomonadati</taxon>
        <taxon>Pseudomonadota</taxon>
        <taxon>Betaproteobacteria</taxon>
        <taxon>Burkholderiales</taxon>
        <taxon>Sphaerotilaceae</taxon>
        <taxon>Roseateles</taxon>
    </lineage>
</organism>
<dbReference type="Pfam" id="PF01985">
    <property type="entry name" value="CRS1_YhbY"/>
    <property type="match status" value="1"/>
</dbReference>
<evidence type="ECO:0000313" key="6">
    <source>
        <dbReference type="Proteomes" id="UP000197446"/>
    </source>
</evidence>
<dbReference type="InterPro" id="IPR035920">
    <property type="entry name" value="YhbY-like_sf"/>
</dbReference>
<dbReference type="AlphaFoldDB" id="A0A254NH82"/>
<dbReference type="PANTHER" id="PTHR40065:SF3">
    <property type="entry name" value="RNA-BINDING PROTEIN YHBY"/>
    <property type="match status" value="1"/>
</dbReference>
<evidence type="ECO:0000256" key="1">
    <source>
        <dbReference type="ARBA" id="ARBA00022884"/>
    </source>
</evidence>
<dbReference type="EMBL" id="NISI01000001">
    <property type="protein sequence ID" value="OWR05547.1"/>
    <property type="molecule type" value="Genomic_DNA"/>
</dbReference>
<sequence length="158" mass="17413">MPQINLTPAQRKEKRADAHHLDPVVMIGGEGLTPAVVKETDAALKSHGLIKVRVLGDDRDAREAMLAQLCDELNAAPIQHIGKLLVLWRPIPEKVKAEREDARPGPRVVKIVKFSKSGNARPQVSKVKVLGNERVTQGGEIKRAKRRKPTSVKKSFAD</sequence>
<dbReference type="SMART" id="SM01103">
    <property type="entry name" value="CRS1_YhbY"/>
    <property type="match status" value="1"/>
</dbReference>
<dbReference type="PANTHER" id="PTHR40065">
    <property type="entry name" value="RNA-BINDING PROTEIN YHBY"/>
    <property type="match status" value="1"/>
</dbReference>
<dbReference type="OrthoDB" id="9797519at2"/>
<keyword evidence="6" id="KW-1185">Reference proteome</keyword>
<feature type="domain" description="CRM" evidence="4">
    <location>
        <begin position="4"/>
        <end position="100"/>
    </location>
</feature>
<proteinExistence type="predicted"/>
<name>A0A254NH82_9BURK</name>
<feature type="region of interest" description="Disordered" evidence="3">
    <location>
        <begin position="136"/>
        <end position="158"/>
    </location>
</feature>
<dbReference type="SUPFAM" id="SSF75471">
    <property type="entry name" value="YhbY-like"/>
    <property type="match status" value="1"/>
</dbReference>
<evidence type="ECO:0000313" key="5">
    <source>
        <dbReference type="EMBL" id="OWR05547.1"/>
    </source>
</evidence>
<dbReference type="RefSeq" id="WP_088481755.1">
    <property type="nucleotide sequence ID" value="NZ_JBCNLH010000002.1"/>
</dbReference>
<dbReference type="Proteomes" id="UP000197446">
    <property type="component" value="Unassembled WGS sequence"/>
</dbReference>
<gene>
    <name evidence="5" type="ORF">CDO81_03540</name>
</gene>
<dbReference type="Gene3D" id="3.30.110.60">
    <property type="entry name" value="YhbY-like"/>
    <property type="match status" value="1"/>
</dbReference>
<evidence type="ECO:0000256" key="3">
    <source>
        <dbReference type="SAM" id="MobiDB-lite"/>
    </source>
</evidence>
<dbReference type="PROSITE" id="PS51295">
    <property type="entry name" value="CRM"/>
    <property type="match status" value="1"/>
</dbReference>
<dbReference type="InterPro" id="IPR001890">
    <property type="entry name" value="RNA-binding_CRM"/>
</dbReference>
<reference evidence="5 6" key="1">
    <citation type="journal article" date="2007" name="Int. J. Syst. Evol. Microbiol.">
        <title>Description of Pelomonas aquatica sp. nov. and Pelomonas puraquae sp. nov., isolated from industrial and haemodialysis water.</title>
        <authorList>
            <person name="Gomila M."/>
            <person name="Bowien B."/>
            <person name="Falsen E."/>
            <person name="Moore E.R."/>
            <person name="Lalucat J."/>
        </authorList>
    </citation>
    <scope>NUCLEOTIDE SEQUENCE [LARGE SCALE GENOMIC DNA]</scope>
    <source>
        <strain evidence="5 6">CCUG 52769</strain>
    </source>
</reference>
<protein>
    <submittedName>
        <fullName evidence="5">RNA-binding protein</fullName>
    </submittedName>
</protein>
<evidence type="ECO:0000259" key="4">
    <source>
        <dbReference type="PROSITE" id="PS51295"/>
    </source>
</evidence>
<keyword evidence="1 2" id="KW-0694">RNA-binding</keyword>
<evidence type="ECO:0000256" key="2">
    <source>
        <dbReference type="PROSITE-ProRule" id="PRU00626"/>
    </source>
</evidence>
<dbReference type="GO" id="GO:0003723">
    <property type="term" value="F:RNA binding"/>
    <property type="evidence" value="ECO:0007669"/>
    <property type="project" value="UniProtKB-UniRule"/>
</dbReference>